<feature type="compositionally biased region" description="Basic residues" evidence="1">
    <location>
        <begin position="40"/>
        <end position="50"/>
    </location>
</feature>
<dbReference type="AlphaFoldDB" id="A0A6A6VWD2"/>
<name>A0A6A6VWD2_9PEZI</name>
<dbReference type="GeneID" id="54480109"/>
<feature type="compositionally biased region" description="Polar residues" evidence="1">
    <location>
        <begin position="51"/>
        <end position="66"/>
    </location>
</feature>
<dbReference type="EMBL" id="ML996578">
    <property type="protein sequence ID" value="KAF2754998.1"/>
    <property type="molecule type" value="Genomic_DNA"/>
</dbReference>
<dbReference type="RefSeq" id="XP_033597449.1">
    <property type="nucleotide sequence ID" value="XM_033739055.1"/>
</dbReference>
<dbReference type="Proteomes" id="UP000799437">
    <property type="component" value="Unassembled WGS sequence"/>
</dbReference>
<proteinExistence type="predicted"/>
<protein>
    <recommendedName>
        <fullName evidence="4">BTB domain-containing protein</fullName>
    </recommendedName>
</protein>
<evidence type="ECO:0000313" key="3">
    <source>
        <dbReference type="Proteomes" id="UP000799437"/>
    </source>
</evidence>
<evidence type="ECO:0008006" key="4">
    <source>
        <dbReference type="Google" id="ProtNLM"/>
    </source>
</evidence>
<organism evidence="2 3">
    <name type="scientific">Pseudovirgaria hyperparasitica</name>
    <dbReference type="NCBI Taxonomy" id="470096"/>
    <lineage>
        <taxon>Eukaryota</taxon>
        <taxon>Fungi</taxon>
        <taxon>Dikarya</taxon>
        <taxon>Ascomycota</taxon>
        <taxon>Pezizomycotina</taxon>
        <taxon>Dothideomycetes</taxon>
        <taxon>Dothideomycetes incertae sedis</taxon>
        <taxon>Acrospermales</taxon>
        <taxon>Acrospermaceae</taxon>
        <taxon>Pseudovirgaria</taxon>
    </lineage>
</organism>
<sequence length="238" mass="26039">MSSPRTPSKGTVRDLNLSSMSNRGTSSPSSPLAPNNRTNRVSKHNGKHKSIPNQAHQDSGSSTRTDNILTPIVNLIITGTSGETRVFQAHAGQLCEKSPTLHNLLAAAADSGVSDLKYYANPVLFAIWIAWSYHGTLKYTPSSPSADSAFGLLLDLYLLGWKLKVKDFMDKVVEEICAYSARSNTCPMRTLSIESTRRLRLVCLSGSLWSSSGLWVWHTQIWIGRATAACHRGFSMTV</sequence>
<evidence type="ECO:0000256" key="1">
    <source>
        <dbReference type="SAM" id="MobiDB-lite"/>
    </source>
</evidence>
<reference evidence="2" key="1">
    <citation type="journal article" date="2020" name="Stud. Mycol.">
        <title>101 Dothideomycetes genomes: a test case for predicting lifestyles and emergence of pathogens.</title>
        <authorList>
            <person name="Haridas S."/>
            <person name="Albert R."/>
            <person name="Binder M."/>
            <person name="Bloem J."/>
            <person name="Labutti K."/>
            <person name="Salamov A."/>
            <person name="Andreopoulos B."/>
            <person name="Baker S."/>
            <person name="Barry K."/>
            <person name="Bills G."/>
            <person name="Bluhm B."/>
            <person name="Cannon C."/>
            <person name="Castanera R."/>
            <person name="Culley D."/>
            <person name="Daum C."/>
            <person name="Ezra D."/>
            <person name="Gonzalez J."/>
            <person name="Henrissat B."/>
            <person name="Kuo A."/>
            <person name="Liang C."/>
            <person name="Lipzen A."/>
            <person name="Lutzoni F."/>
            <person name="Magnuson J."/>
            <person name="Mondo S."/>
            <person name="Nolan M."/>
            <person name="Ohm R."/>
            <person name="Pangilinan J."/>
            <person name="Park H.-J."/>
            <person name="Ramirez L."/>
            <person name="Alfaro M."/>
            <person name="Sun H."/>
            <person name="Tritt A."/>
            <person name="Yoshinaga Y."/>
            <person name="Zwiers L.-H."/>
            <person name="Turgeon B."/>
            <person name="Goodwin S."/>
            <person name="Spatafora J."/>
            <person name="Crous P."/>
            <person name="Grigoriev I."/>
        </authorList>
    </citation>
    <scope>NUCLEOTIDE SEQUENCE</scope>
    <source>
        <strain evidence="2">CBS 121739</strain>
    </source>
</reference>
<feature type="compositionally biased region" description="Polar residues" evidence="1">
    <location>
        <begin position="16"/>
        <end position="39"/>
    </location>
</feature>
<accession>A0A6A6VWD2</accession>
<gene>
    <name evidence="2" type="ORF">EJ05DRAFT_118698</name>
</gene>
<evidence type="ECO:0000313" key="2">
    <source>
        <dbReference type="EMBL" id="KAF2754998.1"/>
    </source>
</evidence>
<feature type="region of interest" description="Disordered" evidence="1">
    <location>
        <begin position="1"/>
        <end position="66"/>
    </location>
</feature>
<keyword evidence="3" id="KW-1185">Reference proteome</keyword>